<gene>
    <name evidence="1" type="ORF">JIN84_20805</name>
</gene>
<name>A0A934VDE7_9BACT</name>
<sequence length="72" mass="8041">MTLATAFYEGDEATRNCLRHKADFFPLSRPDETPYGLRSMVIRLNGEIFLVEDTSGGETGVFSLLLPLMQSN</sequence>
<keyword evidence="2" id="KW-1185">Reference proteome</keyword>
<organism evidence="1 2">
    <name type="scientific">Luteolibacter yonseiensis</name>
    <dbReference type="NCBI Taxonomy" id="1144680"/>
    <lineage>
        <taxon>Bacteria</taxon>
        <taxon>Pseudomonadati</taxon>
        <taxon>Verrucomicrobiota</taxon>
        <taxon>Verrucomicrobiia</taxon>
        <taxon>Verrucomicrobiales</taxon>
        <taxon>Verrucomicrobiaceae</taxon>
        <taxon>Luteolibacter</taxon>
    </lineage>
</organism>
<dbReference type="RefSeq" id="WP_200353030.1">
    <property type="nucleotide sequence ID" value="NZ_JAENIK010000013.1"/>
</dbReference>
<evidence type="ECO:0000313" key="2">
    <source>
        <dbReference type="Proteomes" id="UP000600139"/>
    </source>
</evidence>
<dbReference type="EMBL" id="JAENIK010000013">
    <property type="protein sequence ID" value="MBK1818075.1"/>
    <property type="molecule type" value="Genomic_DNA"/>
</dbReference>
<proteinExistence type="predicted"/>
<comment type="caution">
    <text evidence="1">The sequence shown here is derived from an EMBL/GenBank/DDBJ whole genome shotgun (WGS) entry which is preliminary data.</text>
</comment>
<accession>A0A934VDE7</accession>
<dbReference type="Proteomes" id="UP000600139">
    <property type="component" value="Unassembled WGS sequence"/>
</dbReference>
<evidence type="ECO:0000313" key="1">
    <source>
        <dbReference type="EMBL" id="MBK1818075.1"/>
    </source>
</evidence>
<dbReference type="AlphaFoldDB" id="A0A934VDE7"/>
<protein>
    <submittedName>
        <fullName evidence="1">Uncharacterized protein</fullName>
    </submittedName>
</protein>
<reference evidence="1" key="1">
    <citation type="submission" date="2021-01" db="EMBL/GenBank/DDBJ databases">
        <title>Modified the classification status of verrucomicrobia.</title>
        <authorList>
            <person name="Feng X."/>
        </authorList>
    </citation>
    <scope>NUCLEOTIDE SEQUENCE</scope>
    <source>
        <strain evidence="1">JCM 18052</strain>
    </source>
</reference>